<dbReference type="GO" id="GO:0016301">
    <property type="term" value="F:kinase activity"/>
    <property type="evidence" value="ECO:0007669"/>
    <property type="project" value="UniProtKB-KW"/>
</dbReference>
<keyword evidence="2" id="KW-0418">Kinase</keyword>
<evidence type="ECO:0000313" key="1">
    <source>
        <dbReference type="EMBL" id="MBB4007168.1"/>
    </source>
</evidence>
<proteinExistence type="predicted"/>
<evidence type="ECO:0000313" key="3">
    <source>
        <dbReference type="Proteomes" id="UP000185598"/>
    </source>
</evidence>
<gene>
    <name evidence="2" type="ORF">BJF91_00010</name>
    <name evidence="1" type="ORF">GGQ71_001431</name>
</gene>
<dbReference type="Gene3D" id="3.40.50.300">
    <property type="entry name" value="P-loop containing nucleotide triphosphate hydrolases"/>
    <property type="match status" value="1"/>
</dbReference>
<accession>A0A1Q9AC13</accession>
<dbReference type="OrthoDB" id="7347703at2"/>
<keyword evidence="2" id="KW-0808">Transferase</keyword>
<dbReference type="RefSeq" id="WP_075612467.1">
    <property type="nucleotide sequence ID" value="NZ_JACIED010000002.1"/>
</dbReference>
<reference evidence="2 3" key="1">
    <citation type="submission" date="2016-09" db="EMBL/GenBank/DDBJ databases">
        <title>Rhizobium oryziradicis sp. nov., isolated from the root of rice.</title>
        <authorList>
            <person name="Zhao J."/>
            <person name="Zhang X."/>
        </authorList>
    </citation>
    <scope>NUCLEOTIDE SEQUENCE [LARGE SCALE GENOMIC DNA]</scope>
    <source>
        <strain evidence="2 3">14971</strain>
    </source>
</reference>
<dbReference type="AlphaFoldDB" id="A0A1Q9AC13"/>
<dbReference type="STRING" id="887144.BJF91_00010"/>
<sequence>MGLRNILIEGVSCSGKTTIATELERRGYHVVHGDRALAYQGDPETGIALNNGDLTPAQQTADFRHRHHLWHVDKVAALAADRSHPLTFFCGGCRNLRNIYPLLDRIFILEIDAQTLRSRLDARPKDEFGATPEERALILRLHETREDLPDGAESIDATRPPAEVVEAILARCQATR</sequence>
<dbReference type="Proteomes" id="UP000185598">
    <property type="component" value="Unassembled WGS sequence"/>
</dbReference>
<dbReference type="SUPFAM" id="SSF52540">
    <property type="entry name" value="P-loop containing nucleoside triphosphate hydrolases"/>
    <property type="match status" value="1"/>
</dbReference>
<protein>
    <submittedName>
        <fullName evidence="1">Broad-specificity NMP kinase</fullName>
    </submittedName>
    <submittedName>
        <fullName evidence="2">Nucleoside kinase</fullName>
    </submittedName>
</protein>
<name>A0A1Q9AC13_9HYPH</name>
<evidence type="ECO:0000313" key="4">
    <source>
        <dbReference type="Proteomes" id="UP000544107"/>
    </source>
</evidence>
<reference evidence="1 4" key="2">
    <citation type="submission" date="2020-08" db="EMBL/GenBank/DDBJ databases">
        <title>Genomic Encyclopedia of Type Strains, Phase IV (KMG-IV): sequencing the most valuable type-strain genomes for metagenomic binning, comparative biology and taxonomic classification.</title>
        <authorList>
            <person name="Goeker M."/>
        </authorList>
    </citation>
    <scope>NUCLEOTIDE SEQUENCE [LARGE SCALE GENOMIC DNA]</scope>
    <source>
        <strain evidence="1 4">DSM 100021</strain>
    </source>
</reference>
<keyword evidence="3" id="KW-1185">Reference proteome</keyword>
<organism evidence="2 3">
    <name type="scientific">Allorhizobium taibaishanense</name>
    <dbReference type="NCBI Taxonomy" id="887144"/>
    <lineage>
        <taxon>Bacteria</taxon>
        <taxon>Pseudomonadati</taxon>
        <taxon>Pseudomonadota</taxon>
        <taxon>Alphaproteobacteria</taxon>
        <taxon>Hyphomicrobiales</taxon>
        <taxon>Rhizobiaceae</taxon>
        <taxon>Rhizobium/Agrobacterium group</taxon>
        <taxon>Allorhizobium</taxon>
    </lineage>
</organism>
<dbReference type="Proteomes" id="UP000544107">
    <property type="component" value="Unassembled WGS sequence"/>
</dbReference>
<comment type="caution">
    <text evidence="2">The sequence shown here is derived from an EMBL/GenBank/DDBJ whole genome shotgun (WGS) entry which is preliminary data.</text>
</comment>
<dbReference type="EMBL" id="JACIED010000002">
    <property type="protein sequence ID" value="MBB4007168.1"/>
    <property type="molecule type" value="Genomic_DNA"/>
</dbReference>
<dbReference type="EMBL" id="MKIN01000012">
    <property type="protein sequence ID" value="OLP52420.1"/>
    <property type="molecule type" value="Genomic_DNA"/>
</dbReference>
<dbReference type="InterPro" id="IPR027417">
    <property type="entry name" value="P-loop_NTPase"/>
</dbReference>
<evidence type="ECO:0000313" key="2">
    <source>
        <dbReference type="EMBL" id="OLP52420.1"/>
    </source>
</evidence>